<keyword evidence="7" id="KW-1185">Reference proteome</keyword>
<dbReference type="Gene3D" id="2.40.110.10">
    <property type="entry name" value="Butyryl-CoA Dehydrogenase, subunit A, domain 2"/>
    <property type="match status" value="1"/>
</dbReference>
<organism evidence="6 7">
    <name type="scientific">Xylaria flabelliformis</name>
    <dbReference type="NCBI Taxonomy" id="2512241"/>
    <lineage>
        <taxon>Eukaryota</taxon>
        <taxon>Fungi</taxon>
        <taxon>Dikarya</taxon>
        <taxon>Ascomycota</taxon>
        <taxon>Pezizomycotina</taxon>
        <taxon>Sordariomycetes</taxon>
        <taxon>Xylariomycetidae</taxon>
        <taxon>Xylariales</taxon>
        <taxon>Xylariaceae</taxon>
        <taxon>Xylaria</taxon>
    </lineage>
</organism>
<name>A0A553HRR5_9PEZI</name>
<dbReference type="STRING" id="2512241.A0A553HRR5"/>
<dbReference type="GO" id="GO:0046359">
    <property type="term" value="P:butyrate catabolic process"/>
    <property type="evidence" value="ECO:0007669"/>
    <property type="project" value="TreeGrafter"/>
</dbReference>
<dbReference type="SUPFAM" id="SSF47203">
    <property type="entry name" value="Acyl-CoA dehydrogenase C-terminal domain-like"/>
    <property type="match status" value="1"/>
</dbReference>
<proteinExistence type="inferred from homology"/>
<keyword evidence="4" id="KW-0274">FAD</keyword>
<dbReference type="GO" id="GO:0033539">
    <property type="term" value="P:fatty acid beta-oxidation using acyl-CoA dehydrogenase"/>
    <property type="evidence" value="ECO:0007669"/>
    <property type="project" value="TreeGrafter"/>
</dbReference>
<dbReference type="InterPro" id="IPR046373">
    <property type="entry name" value="Acyl-CoA_Oxase/DH_mid-dom_sf"/>
</dbReference>
<protein>
    <recommendedName>
        <fullName evidence="5">Acyl-CoA dehydrogenase/oxidase C-terminal domain-containing protein</fullName>
    </recommendedName>
</protein>
<evidence type="ECO:0000313" key="7">
    <source>
        <dbReference type="Proteomes" id="UP000319160"/>
    </source>
</evidence>
<dbReference type="PANTHER" id="PTHR43884">
    <property type="entry name" value="ACYL-COA DEHYDROGENASE"/>
    <property type="match status" value="1"/>
</dbReference>
<comment type="caution">
    <text evidence="6">The sequence shown here is derived from an EMBL/GenBank/DDBJ whole genome shotgun (WGS) entry which is preliminary data.</text>
</comment>
<evidence type="ECO:0000256" key="3">
    <source>
        <dbReference type="ARBA" id="ARBA00022630"/>
    </source>
</evidence>
<gene>
    <name evidence="6" type="ORF">FHL15_008419</name>
</gene>
<keyword evidence="3" id="KW-0285">Flavoprotein</keyword>
<dbReference type="GO" id="GO:0050660">
    <property type="term" value="F:flavin adenine dinucleotide binding"/>
    <property type="evidence" value="ECO:0007669"/>
    <property type="project" value="InterPro"/>
</dbReference>
<dbReference type="EMBL" id="VFLP01000053">
    <property type="protein sequence ID" value="TRX90644.1"/>
    <property type="molecule type" value="Genomic_DNA"/>
</dbReference>
<dbReference type="Proteomes" id="UP000319160">
    <property type="component" value="Unassembled WGS sequence"/>
</dbReference>
<dbReference type="InterPro" id="IPR009075">
    <property type="entry name" value="AcylCo_DH/oxidase_C"/>
</dbReference>
<dbReference type="InterPro" id="IPR009100">
    <property type="entry name" value="AcylCoA_DH/oxidase_NM_dom_sf"/>
</dbReference>
<sequence>MPIDFNLSTSEVLTQAAAARFAHDVLAKARSTYMAYSLNSERFQATRPTYEAGVAGGLIKGQISPSIGGNSGSLIEAAILVEEFYAVEPSASLTIFATGLGLTPFNLLNNPEKNEFLAPFLSGTGAPLASLVFSEPGGVANWLEKGGKGLNTTARKEGDEWVLNGEKIWATNSAGWDFKGADLACVVCRDVTDTPSQQNEDHDPKDNIMILLVTRQDLDRNGSGAFEVVSQVETMGHTSVSGPHIKYTNVRVPSKNVLCMPGEGAAIVNGSFDCSAVLVGAMSVGIMRAAFDAALTFAKSHDCRGAVPLLERQAVADLLSGIKMQTEACRALTWKAAHAMENDLTNYNARRELALAAKVYCSDNAVKAVTDAINAVGITAYDASQPFAELLTNAMVLPIFDGGNVGIRRRHLQQLMLNPEYDPWEATYGPSK</sequence>
<reference evidence="7" key="1">
    <citation type="submission" date="2019-06" db="EMBL/GenBank/DDBJ databases">
        <title>Draft genome sequence of the griseofulvin-producing fungus Xylaria cubensis strain G536.</title>
        <authorList>
            <person name="Mead M.E."/>
            <person name="Raja H.A."/>
            <person name="Steenwyk J.L."/>
            <person name="Knowles S.L."/>
            <person name="Oberlies N.H."/>
            <person name="Rokas A."/>
        </authorList>
    </citation>
    <scope>NUCLEOTIDE SEQUENCE [LARGE SCALE GENOMIC DNA]</scope>
    <source>
        <strain evidence="7">G536</strain>
    </source>
</reference>
<dbReference type="Pfam" id="PF00441">
    <property type="entry name" value="Acyl-CoA_dh_1"/>
    <property type="match status" value="1"/>
</dbReference>
<dbReference type="Gene3D" id="1.20.140.10">
    <property type="entry name" value="Butyryl-CoA Dehydrogenase, subunit A, domain 3"/>
    <property type="match status" value="1"/>
</dbReference>
<evidence type="ECO:0000256" key="2">
    <source>
        <dbReference type="ARBA" id="ARBA00009347"/>
    </source>
</evidence>
<evidence type="ECO:0000256" key="4">
    <source>
        <dbReference type="ARBA" id="ARBA00022827"/>
    </source>
</evidence>
<dbReference type="PANTHER" id="PTHR43884:SF12">
    <property type="entry name" value="ISOVALERYL-COA DEHYDROGENASE, MITOCHONDRIAL-RELATED"/>
    <property type="match status" value="1"/>
</dbReference>
<dbReference type="OrthoDB" id="10016597at2759"/>
<dbReference type="CDD" id="cd00567">
    <property type="entry name" value="ACAD"/>
    <property type="match status" value="1"/>
</dbReference>
<dbReference type="GO" id="GO:0003995">
    <property type="term" value="F:acyl-CoA dehydrogenase activity"/>
    <property type="evidence" value="ECO:0007669"/>
    <property type="project" value="TreeGrafter"/>
</dbReference>
<evidence type="ECO:0000313" key="6">
    <source>
        <dbReference type="EMBL" id="TRX90644.1"/>
    </source>
</evidence>
<comment type="similarity">
    <text evidence="2">Belongs to the acyl-CoA dehydrogenase family.</text>
</comment>
<dbReference type="InterPro" id="IPR037069">
    <property type="entry name" value="AcylCoA_DH/ox_N_sf"/>
</dbReference>
<feature type="domain" description="Acyl-CoA dehydrogenase/oxidase C-terminal" evidence="5">
    <location>
        <begin position="262"/>
        <end position="410"/>
    </location>
</feature>
<evidence type="ECO:0000259" key="5">
    <source>
        <dbReference type="Pfam" id="PF00441"/>
    </source>
</evidence>
<dbReference type="SUPFAM" id="SSF56645">
    <property type="entry name" value="Acyl-CoA dehydrogenase NM domain-like"/>
    <property type="match status" value="1"/>
</dbReference>
<dbReference type="InterPro" id="IPR036250">
    <property type="entry name" value="AcylCo_DH-like_C"/>
</dbReference>
<comment type="cofactor">
    <cofactor evidence="1">
        <name>FAD</name>
        <dbReference type="ChEBI" id="CHEBI:57692"/>
    </cofactor>
</comment>
<dbReference type="Gene3D" id="1.10.540.10">
    <property type="entry name" value="Acyl-CoA dehydrogenase/oxidase, N-terminal domain"/>
    <property type="match status" value="1"/>
</dbReference>
<dbReference type="AlphaFoldDB" id="A0A553HRR5"/>
<evidence type="ECO:0000256" key="1">
    <source>
        <dbReference type="ARBA" id="ARBA00001974"/>
    </source>
</evidence>
<accession>A0A553HRR5</accession>